<evidence type="ECO:0000259" key="7">
    <source>
        <dbReference type="PROSITE" id="PS50262"/>
    </source>
</evidence>
<feature type="transmembrane region" description="Helical" evidence="6">
    <location>
        <begin position="257"/>
        <end position="278"/>
    </location>
</feature>
<dbReference type="InterPro" id="IPR027294">
    <property type="entry name" value="NPS_rcpt"/>
</dbReference>
<keyword evidence="5" id="KW-0297">G-protein coupled receptor</keyword>
<feature type="transmembrane region" description="Helical" evidence="6">
    <location>
        <begin position="112"/>
        <end position="130"/>
    </location>
</feature>
<keyword evidence="5" id="KW-0807">Transducer</keyword>
<sequence>MEMDSSNQLNCSNGTNSTCERPKDHFGSFYSVYPMEQLITLWVLFVCVIGGNVLVLLATCSARRRKPRMTFFVINLAVADILTGLVNILSNIIWRFTGEFLASDLVCRLVKYFQVVLLYASTYVLVSLSIDRYMAIVHPMKLFKGDRYSCCLIGLAWALAFLFSAPTLFLFHKKQLGNGEMQCWSDWPDDTFWTPYMTLVAFLIYFCPLMIMCVVYFFVVRKIWMKSKMTANNQRDQTGGRTVFLHRGSIPRARVKAVKYSLLIVLAFILCWSPYFIFDILDNYKLLPDTDARDFAAIIIHNLPALNSAINPFIYCFSSPKLCQNFQYVTLLQIKY</sequence>
<dbReference type="GeneTree" id="ENSGT00940000155094"/>
<keyword evidence="2 5" id="KW-0812">Transmembrane</keyword>
<feature type="transmembrane region" description="Helical" evidence="6">
    <location>
        <begin position="192"/>
        <end position="219"/>
    </location>
</feature>
<protein>
    <submittedName>
        <fullName evidence="8">Neuropeptide S receptor 1</fullName>
    </submittedName>
</protein>
<reference evidence="8" key="1">
    <citation type="submission" date="2025-08" db="UniProtKB">
        <authorList>
            <consortium name="Ensembl"/>
        </authorList>
    </citation>
    <scope>IDENTIFICATION</scope>
</reference>
<dbReference type="PANTHER" id="PTHR24244">
    <property type="entry name" value="NEUROPEPTIDE S RECEPTOR"/>
    <property type="match status" value="1"/>
</dbReference>
<evidence type="ECO:0000256" key="4">
    <source>
        <dbReference type="ARBA" id="ARBA00023136"/>
    </source>
</evidence>
<evidence type="ECO:0000313" key="9">
    <source>
        <dbReference type="Proteomes" id="UP000694388"/>
    </source>
</evidence>
<keyword evidence="5" id="KW-0675">Receptor</keyword>
<dbReference type="PANTHER" id="PTHR24244:SF2">
    <property type="entry name" value="NEUROPEPTIDE S RECEPTOR"/>
    <property type="match status" value="1"/>
</dbReference>
<evidence type="ECO:0000256" key="5">
    <source>
        <dbReference type="RuleBase" id="RU000688"/>
    </source>
</evidence>
<feature type="transmembrane region" description="Helical" evidence="6">
    <location>
        <begin position="71"/>
        <end position="92"/>
    </location>
</feature>
<reference evidence="8" key="2">
    <citation type="submission" date="2025-09" db="UniProtKB">
        <authorList>
            <consortium name="Ensembl"/>
        </authorList>
    </citation>
    <scope>IDENTIFICATION</scope>
</reference>
<dbReference type="InterPro" id="IPR017452">
    <property type="entry name" value="GPCR_Rhodpsn_7TM"/>
</dbReference>
<dbReference type="OMA" id="WKAGNTA"/>
<evidence type="ECO:0000256" key="6">
    <source>
        <dbReference type="SAM" id="Phobius"/>
    </source>
</evidence>
<dbReference type="PRINTS" id="PR00237">
    <property type="entry name" value="GPCRRHODOPSN"/>
</dbReference>
<feature type="transmembrane region" description="Helical" evidence="6">
    <location>
        <begin position="151"/>
        <end position="172"/>
    </location>
</feature>
<dbReference type="InterPro" id="IPR000276">
    <property type="entry name" value="GPCR_Rhodpsn"/>
</dbReference>
<dbReference type="Proteomes" id="UP000694388">
    <property type="component" value="Unplaced"/>
</dbReference>
<feature type="transmembrane region" description="Helical" evidence="6">
    <location>
        <begin position="39"/>
        <end position="59"/>
    </location>
</feature>
<dbReference type="Ensembl" id="ENSEBUT00000009940.1">
    <property type="protein sequence ID" value="ENSEBUP00000009416.1"/>
    <property type="gene ID" value="ENSEBUG00000006066.1"/>
</dbReference>
<dbReference type="Gene3D" id="1.20.1070.10">
    <property type="entry name" value="Rhodopsin 7-helix transmembrane proteins"/>
    <property type="match status" value="1"/>
</dbReference>
<evidence type="ECO:0000256" key="3">
    <source>
        <dbReference type="ARBA" id="ARBA00022989"/>
    </source>
</evidence>
<name>A0A8C4Q3V1_EPTBU</name>
<dbReference type="GO" id="GO:0051281">
    <property type="term" value="P:positive regulation of release of sequestered calcium ion into cytosol"/>
    <property type="evidence" value="ECO:0007669"/>
    <property type="project" value="TreeGrafter"/>
</dbReference>
<dbReference type="AlphaFoldDB" id="A0A8C4Q3V1"/>
<dbReference type="Pfam" id="PF00001">
    <property type="entry name" value="7tm_1"/>
    <property type="match status" value="1"/>
</dbReference>
<dbReference type="PROSITE" id="PS00237">
    <property type="entry name" value="G_PROTEIN_RECEP_F1_1"/>
    <property type="match status" value="1"/>
</dbReference>
<accession>A0A8C4Q3V1</accession>
<organism evidence="8 9">
    <name type="scientific">Eptatretus burgeri</name>
    <name type="common">Inshore hagfish</name>
    <dbReference type="NCBI Taxonomy" id="7764"/>
    <lineage>
        <taxon>Eukaryota</taxon>
        <taxon>Metazoa</taxon>
        <taxon>Chordata</taxon>
        <taxon>Craniata</taxon>
        <taxon>Vertebrata</taxon>
        <taxon>Cyclostomata</taxon>
        <taxon>Myxini</taxon>
        <taxon>Myxiniformes</taxon>
        <taxon>Myxinidae</taxon>
        <taxon>Eptatretinae</taxon>
        <taxon>Eptatretus</taxon>
    </lineage>
</organism>
<keyword evidence="3 6" id="KW-1133">Transmembrane helix</keyword>
<keyword evidence="4 6" id="KW-0472">Membrane</keyword>
<evidence type="ECO:0000256" key="1">
    <source>
        <dbReference type="ARBA" id="ARBA00004370"/>
    </source>
</evidence>
<feature type="domain" description="G-protein coupled receptors family 1 profile" evidence="7">
    <location>
        <begin position="51"/>
        <end position="315"/>
    </location>
</feature>
<keyword evidence="9" id="KW-1185">Reference proteome</keyword>
<comment type="similarity">
    <text evidence="5">Belongs to the G-protein coupled receptor 1 family.</text>
</comment>
<proteinExistence type="inferred from homology"/>
<evidence type="ECO:0000313" key="8">
    <source>
        <dbReference type="Ensembl" id="ENSEBUP00000009416.1"/>
    </source>
</evidence>
<comment type="subcellular location">
    <subcellularLocation>
        <location evidence="1">Membrane</location>
    </subcellularLocation>
</comment>
<dbReference type="GO" id="GO:0005737">
    <property type="term" value="C:cytoplasm"/>
    <property type="evidence" value="ECO:0007669"/>
    <property type="project" value="TreeGrafter"/>
</dbReference>
<dbReference type="GO" id="GO:0005886">
    <property type="term" value="C:plasma membrane"/>
    <property type="evidence" value="ECO:0007669"/>
    <property type="project" value="TreeGrafter"/>
</dbReference>
<dbReference type="GO" id="GO:0008188">
    <property type="term" value="F:neuropeptide receptor activity"/>
    <property type="evidence" value="ECO:0007669"/>
    <property type="project" value="InterPro"/>
</dbReference>
<dbReference type="SUPFAM" id="SSF81321">
    <property type="entry name" value="Family A G protein-coupled receptor-like"/>
    <property type="match status" value="1"/>
</dbReference>
<dbReference type="PROSITE" id="PS50262">
    <property type="entry name" value="G_PROTEIN_RECEP_F1_2"/>
    <property type="match status" value="1"/>
</dbReference>
<evidence type="ECO:0000256" key="2">
    <source>
        <dbReference type="ARBA" id="ARBA00022692"/>
    </source>
</evidence>